<dbReference type="EMBL" id="CAXAMN010004113">
    <property type="protein sequence ID" value="CAK9007747.1"/>
    <property type="molecule type" value="Genomic_DNA"/>
</dbReference>
<keyword evidence="5" id="KW-1185">Reference proteome</keyword>
<gene>
    <name evidence="4" type="ORF">CCMP2556_LOCUS8966</name>
</gene>
<sequence>MDRRSSNRKAADQPRRPAVPGCWDGLHLGSKDPYFDVPQASSGPRSCRRCMNVLFFLATSIPAGLALIGALVCTWQIRWAWTLLGAVILDTFCLWLKKLIQQPRPATPAFVLDSEGLFGMPSEHAAFVFFLTVHLGHRIEHDWGSTSQKLLEWLFLLTWGSTLISVRYAFGAHSLQQLVAGAVIGSLAGITWSRLEVTVQDLLLRGQRFTDASRRCVRLLYGMGTPHND</sequence>
<feature type="transmembrane region" description="Helical" evidence="2">
    <location>
        <begin position="53"/>
        <end position="72"/>
    </location>
</feature>
<dbReference type="Gene3D" id="1.20.144.10">
    <property type="entry name" value="Phosphatidic acid phosphatase type 2/haloperoxidase"/>
    <property type="match status" value="1"/>
</dbReference>
<evidence type="ECO:0000313" key="5">
    <source>
        <dbReference type="Proteomes" id="UP001642484"/>
    </source>
</evidence>
<keyword evidence="2" id="KW-0472">Membrane</keyword>
<name>A0ABP0J075_9DINO</name>
<evidence type="ECO:0000256" key="1">
    <source>
        <dbReference type="SAM" id="MobiDB-lite"/>
    </source>
</evidence>
<evidence type="ECO:0000313" key="4">
    <source>
        <dbReference type="EMBL" id="CAK9007747.1"/>
    </source>
</evidence>
<evidence type="ECO:0000259" key="3">
    <source>
        <dbReference type="SMART" id="SM00014"/>
    </source>
</evidence>
<organism evidence="4 5">
    <name type="scientific">Durusdinium trenchii</name>
    <dbReference type="NCBI Taxonomy" id="1381693"/>
    <lineage>
        <taxon>Eukaryota</taxon>
        <taxon>Sar</taxon>
        <taxon>Alveolata</taxon>
        <taxon>Dinophyceae</taxon>
        <taxon>Suessiales</taxon>
        <taxon>Symbiodiniaceae</taxon>
        <taxon>Durusdinium</taxon>
    </lineage>
</organism>
<feature type="domain" description="Phosphatidic acid phosphatase type 2/haloperoxidase" evidence="3">
    <location>
        <begin position="79"/>
        <end position="193"/>
    </location>
</feature>
<comment type="caution">
    <text evidence="4">The sequence shown here is derived from an EMBL/GenBank/DDBJ whole genome shotgun (WGS) entry which is preliminary data.</text>
</comment>
<reference evidence="4 5" key="1">
    <citation type="submission" date="2024-02" db="EMBL/GenBank/DDBJ databases">
        <authorList>
            <person name="Chen Y."/>
            <person name="Shah S."/>
            <person name="Dougan E. K."/>
            <person name="Thang M."/>
            <person name="Chan C."/>
        </authorList>
    </citation>
    <scope>NUCLEOTIDE SEQUENCE [LARGE SCALE GENOMIC DNA]</scope>
</reference>
<keyword evidence="2" id="KW-1133">Transmembrane helix</keyword>
<feature type="region of interest" description="Disordered" evidence="1">
    <location>
        <begin position="1"/>
        <end position="20"/>
    </location>
</feature>
<keyword evidence="2" id="KW-0812">Transmembrane</keyword>
<feature type="compositionally biased region" description="Basic and acidic residues" evidence="1">
    <location>
        <begin position="1"/>
        <end position="15"/>
    </location>
</feature>
<dbReference type="Pfam" id="PF01569">
    <property type="entry name" value="PAP2"/>
    <property type="match status" value="1"/>
</dbReference>
<dbReference type="SUPFAM" id="SSF48317">
    <property type="entry name" value="Acid phosphatase/Vanadium-dependent haloperoxidase"/>
    <property type="match status" value="1"/>
</dbReference>
<accession>A0ABP0J075</accession>
<dbReference type="PANTHER" id="PTHR14969:SF13">
    <property type="entry name" value="AT30094P"/>
    <property type="match status" value="1"/>
</dbReference>
<evidence type="ECO:0000256" key="2">
    <source>
        <dbReference type="SAM" id="Phobius"/>
    </source>
</evidence>
<protein>
    <recommendedName>
        <fullName evidence="3">Phosphatidic acid phosphatase type 2/haloperoxidase domain-containing protein</fullName>
    </recommendedName>
</protein>
<dbReference type="PANTHER" id="PTHR14969">
    <property type="entry name" value="SPHINGOSINE-1-PHOSPHATE PHOSPHOHYDROLASE"/>
    <property type="match status" value="1"/>
</dbReference>
<feature type="transmembrane region" description="Helical" evidence="2">
    <location>
        <begin position="78"/>
        <end position="96"/>
    </location>
</feature>
<dbReference type="Proteomes" id="UP001642484">
    <property type="component" value="Unassembled WGS sequence"/>
</dbReference>
<dbReference type="SMART" id="SM00014">
    <property type="entry name" value="acidPPc"/>
    <property type="match status" value="1"/>
</dbReference>
<proteinExistence type="predicted"/>
<dbReference type="InterPro" id="IPR000326">
    <property type="entry name" value="PAP2/HPO"/>
</dbReference>
<dbReference type="InterPro" id="IPR036938">
    <property type="entry name" value="PAP2/HPO_sf"/>
</dbReference>